<gene>
    <name evidence="7" type="ORF">AFUS01_LOCUS41222</name>
</gene>
<accession>A0A8J2PPP9</accession>
<dbReference type="AlphaFoldDB" id="A0A8J2PPP9"/>
<dbReference type="Proteomes" id="UP000708208">
    <property type="component" value="Unassembled WGS sequence"/>
</dbReference>
<keyword evidence="8" id="KW-1185">Reference proteome</keyword>
<reference evidence="7" key="1">
    <citation type="submission" date="2021-06" db="EMBL/GenBank/DDBJ databases">
        <authorList>
            <person name="Hodson N. C."/>
            <person name="Mongue J. A."/>
            <person name="Jaron S. K."/>
        </authorList>
    </citation>
    <scope>NUCLEOTIDE SEQUENCE</scope>
</reference>
<organism evidence="7 8">
    <name type="scientific">Allacma fusca</name>
    <dbReference type="NCBI Taxonomy" id="39272"/>
    <lineage>
        <taxon>Eukaryota</taxon>
        <taxon>Metazoa</taxon>
        <taxon>Ecdysozoa</taxon>
        <taxon>Arthropoda</taxon>
        <taxon>Hexapoda</taxon>
        <taxon>Collembola</taxon>
        <taxon>Symphypleona</taxon>
        <taxon>Sminthuridae</taxon>
        <taxon>Allacma</taxon>
    </lineage>
</organism>
<feature type="transmembrane region" description="Helical" evidence="5">
    <location>
        <begin position="21"/>
        <end position="45"/>
    </location>
</feature>
<feature type="transmembrane region" description="Helical" evidence="5">
    <location>
        <begin position="165"/>
        <end position="189"/>
    </location>
</feature>
<evidence type="ECO:0000313" key="7">
    <source>
        <dbReference type="EMBL" id="CAG7831480.1"/>
    </source>
</evidence>
<dbReference type="EMBL" id="CAJVCH010560692">
    <property type="protein sequence ID" value="CAG7831480.1"/>
    <property type="molecule type" value="Genomic_DNA"/>
</dbReference>
<evidence type="ECO:0000256" key="4">
    <source>
        <dbReference type="ARBA" id="ARBA00023136"/>
    </source>
</evidence>
<protein>
    <recommendedName>
        <fullName evidence="6">G-protein coupled receptors family 1 profile domain-containing protein</fullName>
    </recommendedName>
</protein>
<evidence type="ECO:0000259" key="6">
    <source>
        <dbReference type="PROSITE" id="PS50262"/>
    </source>
</evidence>
<proteinExistence type="predicted"/>
<evidence type="ECO:0000256" key="5">
    <source>
        <dbReference type="SAM" id="Phobius"/>
    </source>
</evidence>
<keyword evidence="3 5" id="KW-1133">Transmembrane helix</keyword>
<evidence type="ECO:0000313" key="8">
    <source>
        <dbReference type="Proteomes" id="UP000708208"/>
    </source>
</evidence>
<feature type="transmembrane region" description="Helical" evidence="5">
    <location>
        <begin position="57"/>
        <end position="78"/>
    </location>
</feature>
<evidence type="ECO:0000256" key="1">
    <source>
        <dbReference type="ARBA" id="ARBA00004370"/>
    </source>
</evidence>
<feature type="transmembrane region" description="Helical" evidence="5">
    <location>
        <begin position="272"/>
        <end position="291"/>
    </location>
</feature>
<dbReference type="SUPFAM" id="SSF81321">
    <property type="entry name" value="Family A G protein-coupled receptor-like"/>
    <property type="match status" value="1"/>
</dbReference>
<evidence type="ECO:0000256" key="3">
    <source>
        <dbReference type="ARBA" id="ARBA00022989"/>
    </source>
</evidence>
<keyword evidence="4 5" id="KW-0472">Membrane</keyword>
<dbReference type="GO" id="GO:0016020">
    <property type="term" value="C:membrane"/>
    <property type="evidence" value="ECO:0007669"/>
    <property type="project" value="UniProtKB-SubCell"/>
</dbReference>
<evidence type="ECO:0000256" key="2">
    <source>
        <dbReference type="ARBA" id="ARBA00022692"/>
    </source>
</evidence>
<comment type="subcellular location">
    <subcellularLocation>
        <location evidence="1">Membrane</location>
    </subcellularLocation>
</comment>
<feature type="transmembrane region" description="Helical" evidence="5">
    <location>
        <begin position="210"/>
        <end position="236"/>
    </location>
</feature>
<dbReference type="PROSITE" id="PS50262">
    <property type="entry name" value="G_PROTEIN_RECEP_F1_2"/>
    <property type="match status" value="1"/>
</dbReference>
<comment type="caution">
    <text evidence="7">The sequence shown here is derived from an EMBL/GenBank/DDBJ whole genome shotgun (WGS) entry which is preliminary data.</text>
</comment>
<dbReference type="InterPro" id="IPR017452">
    <property type="entry name" value="GPCR_Rhodpsn_7TM"/>
</dbReference>
<name>A0A8J2PPP9_9HEXA</name>
<feature type="transmembrane region" description="Helical" evidence="5">
    <location>
        <begin position="117"/>
        <end position="145"/>
    </location>
</feature>
<dbReference type="OrthoDB" id="5984709at2759"/>
<keyword evidence="2 5" id="KW-0812">Transmembrane</keyword>
<sequence length="373" mass="42345">MRLAEDTRKWLRPDRVFGNSFLVSTTLADMLITTLVLPASSAAILAEMENSENLCHFQYGVGSISCLTAAIFTAATGIENFLRLKALRVMEYNRQRTPPQHAGGLPSHMLAPPKQSICTVFQVTILNLIVWLVSGIIVLTHFIFMPHLMYSICGPPGRREMNEQYLLESVTVLGVCLLSFVFLGGLGFLKSVCIMRSWDRPKPYLTSREFAVVTANLWNWFVRFLIWCPSLVWAIVSQFQRAAEYQFQVEHQHVSLYGQPASTELNVVFQRMIVWPAILPPCLSSLINAIANKDFRRCYIQLFHYCCCKTSVALTRRPRDNLRGGSDVRVHIIPGYNMYSSSAGHFSEISAPPTFRGFKCRPLMNCKRDVYEL</sequence>
<feature type="domain" description="G-protein coupled receptors family 1 profile" evidence="6">
    <location>
        <begin position="1"/>
        <end position="288"/>
    </location>
</feature>